<evidence type="ECO:0000313" key="2">
    <source>
        <dbReference type="Proteomes" id="UP001396334"/>
    </source>
</evidence>
<accession>A0ABR2T9D8</accession>
<organism evidence="1 2">
    <name type="scientific">Hibiscus sabdariffa</name>
    <name type="common">roselle</name>
    <dbReference type="NCBI Taxonomy" id="183260"/>
    <lineage>
        <taxon>Eukaryota</taxon>
        <taxon>Viridiplantae</taxon>
        <taxon>Streptophyta</taxon>
        <taxon>Embryophyta</taxon>
        <taxon>Tracheophyta</taxon>
        <taxon>Spermatophyta</taxon>
        <taxon>Magnoliopsida</taxon>
        <taxon>eudicotyledons</taxon>
        <taxon>Gunneridae</taxon>
        <taxon>Pentapetalae</taxon>
        <taxon>rosids</taxon>
        <taxon>malvids</taxon>
        <taxon>Malvales</taxon>
        <taxon>Malvaceae</taxon>
        <taxon>Malvoideae</taxon>
        <taxon>Hibiscus</taxon>
    </lineage>
</organism>
<dbReference type="Proteomes" id="UP001396334">
    <property type="component" value="Unassembled WGS sequence"/>
</dbReference>
<sequence>MHPMLGRDFMPPCRNFVRVFPGLRAMLLNLLVSSGEVTTQDCLPLGSCVLAVGLGLGTCPSCSLSVESPLHAFRDCRDAAEALHLGGFPDAVIFSSTSSAFDWLVESTGFLSRSEFAKLIILLWNMWNRRNRLVHDSHLQPVWATVMAAMLLHEDFFSANDSACRPSSGLVFSPGVWSPPPFGTIAISVD</sequence>
<comment type="caution">
    <text evidence="1">The sequence shown here is derived from an EMBL/GenBank/DDBJ whole genome shotgun (WGS) entry which is preliminary data.</text>
</comment>
<dbReference type="EMBL" id="JBBPBN010000007">
    <property type="protein sequence ID" value="KAK9034105.1"/>
    <property type="molecule type" value="Genomic_DNA"/>
</dbReference>
<gene>
    <name evidence="1" type="ORF">V6N11_050283</name>
</gene>
<reference evidence="1 2" key="1">
    <citation type="journal article" date="2024" name="G3 (Bethesda)">
        <title>Genome assembly of Hibiscus sabdariffa L. provides insights into metabolisms of medicinal natural products.</title>
        <authorList>
            <person name="Kim T."/>
        </authorList>
    </citation>
    <scope>NUCLEOTIDE SEQUENCE [LARGE SCALE GENOMIC DNA]</scope>
    <source>
        <strain evidence="1">TK-2024</strain>
        <tissue evidence="1">Old leaves</tissue>
    </source>
</reference>
<keyword evidence="2" id="KW-1185">Reference proteome</keyword>
<evidence type="ECO:0000313" key="1">
    <source>
        <dbReference type="EMBL" id="KAK9034105.1"/>
    </source>
</evidence>
<protein>
    <submittedName>
        <fullName evidence="1">Uncharacterized protein</fullName>
    </submittedName>
</protein>
<name>A0ABR2T9D8_9ROSI</name>
<proteinExistence type="predicted"/>